<evidence type="ECO:0000256" key="7">
    <source>
        <dbReference type="ARBA" id="ARBA00023134"/>
    </source>
</evidence>
<dbReference type="GO" id="GO:0005525">
    <property type="term" value="F:GTP binding"/>
    <property type="evidence" value="ECO:0007669"/>
    <property type="project" value="UniProtKB-KW"/>
</dbReference>
<evidence type="ECO:0000313" key="12">
    <source>
        <dbReference type="Proteomes" id="UP000247465"/>
    </source>
</evidence>
<keyword evidence="6" id="KW-0378">Hydrolase</keyword>
<dbReference type="Proteomes" id="UP000247465">
    <property type="component" value="Chromosome"/>
</dbReference>
<dbReference type="InterPro" id="IPR000897">
    <property type="entry name" value="SRP54_GTPase_dom"/>
</dbReference>
<dbReference type="InterPro" id="IPR036225">
    <property type="entry name" value="SRP/SRP_N"/>
</dbReference>
<dbReference type="Gene3D" id="3.40.50.300">
    <property type="entry name" value="P-loop containing nucleotide triphosphate hydrolases"/>
    <property type="match status" value="1"/>
</dbReference>
<name>A0A2Z4ADD1_9BACT</name>
<evidence type="ECO:0000256" key="4">
    <source>
        <dbReference type="ARBA" id="ARBA00022490"/>
    </source>
</evidence>
<evidence type="ECO:0000313" key="11">
    <source>
        <dbReference type="EMBL" id="AWT58888.1"/>
    </source>
</evidence>
<accession>A0A2Z4ADD1</accession>
<dbReference type="Gene3D" id="1.20.120.140">
    <property type="entry name" value="Signal recognition particle SRP54, nucleotide-binding domain"/>
    <property type="match status" value="1"/>
</dbReference>
<dbReference type="EMBL" id="CP029803">
    <property type="protein sequence ID" value="AWT58888.1"/>
    <property type="molecule type" value="Genomic_DNA"/>
</dbReference>
<dbReference type="SMART" id="SM00962">
    <property type="entry name" value="SRP54"/>
    <property type="match status" value="1"/>
</dbReference>
<dbReference type="PANTHER" id="PTHR43134">
    <property type="entry name" value="SIGNAL RECOGNITION PARTICLE RECEPTOR SUBUNIT ALPHA"/>
    <property type="match status" value="1"/>
</dbReference>
<keyword evidence="4" id="KW-0963">Cytoplasm</keyword>
<keyword evidence="3" id="KW-1003">Cell membrane</keyword>
<protein>
    <submittedName>
        <fullName evidence="11">Signal recognition particle receptor FtsY</fullName>
    </submittedName>
</protein>
<evidence type="ECO:0000256" key="1">
    <source>
        <dbReference type="ARBA" id="ARBA00004413"/>
    </source>
</evidence>
<evidence type="ECO:0000256" key="9">
    <source>
        <dbReference type="ARBA" id="ARBA00023170"/>
    </source>
</evidence>
<dbReference type="InterPro" id="IPR042101">
    <property type="entry name" value="SRP54_N_sf"/>
</dbReference>
<reference evidence="11 12" key="1">
    <citation type="submission" date="2018-06" db="EMBL/GenBank/DDBJ databases">
        <title>Draft Genome Sequence of a Novel Marine Bacterium Related to the Verrucomicrobia.</title>
        <authorList>
            <person name="Vosseberg J."/>
            <person name="Martijn J."/>
            <person name="Ettema T.J.G."/>
        </authorList>
    </citation>
    <scope>NUCLEOTIDE SEQUENCE [LARGE SCALE GENOMIC DNA]</scope>
    <source>
        <strain evidence="11">TARA_B100001123</strain>
    </source>
</reference>
<dbReference type="PANTHER" id="PTHR43134:SF1">
    <property type="entry name" value="SIGNAL RECOGNITION PARTICLE RECEPTOR SUBUNIT ALPHA"/>
    <property type="match status" value="1"/>
</dbReference>
<dbReference type="InterPro" id="IPR027417">
    <property type="entry name" value="P-loop_NTPase"/>
</dbReference>
<dbReference type="SUPFAM" id="SSF52540">
    <property type="entry name" value="P-loop containing nucleoside triphosphate hydrolases"/>
    <property type="match status" value="1"/>
</dbReference>
<proteinExistence type="inferred from homology"/>
<dbReference type="NCBIfam" id="TIGR00064">
    <property type="entry name" value="ftsY"/>
    <property type="match status" value="1"/>
</dbReference>
<evidence type="ECO:0000256" key="8">
    <source>
        <dbReference type="ARBA" id="ARBA00023136"/>
    </source>
</evidence>
<feature type="domain" description="SRP54-type proteins GTP-binding" evidence="10">
    <location>
        <begin position="276"/>
        <end position="289"/>
    </location>
</feature>
<dbReference type="AlphaFoldDB" id="A0A2Z4ADD1"/>
<dbReference type="GO" id="GO:0006614">
    <property type="term" value="P:SRP-dependent cotranslational protein targeting to membrane"/>
    <property type="evidence" value="ECO:0007669"/>
    <property type="project" value="InterPro"/>
</dbReference>
<comment type="subcellular location">
    <subcellularLocation>
        <location evidence="1">Cell membrane</location>
        <topology evidence="1">Peripheral membrane protein</topology>
        <orientation evidence="1">Cytoplasmic side</orientation>
    </subcellularLocation>
</comment>
<comment type="similarity">
    <text evidence="2">Belongs to the GTP-binding SRP family.</text>
</comment>
<dbReference type="Pfam" id="PF00448">
    <property type="entry name" value="SRP54"/>
    <property type="match status" value="1"/>
</dbReference>
<dbReference type="InterPro" id="IPR003593">
    <property type="entry name" value="AAA+_ATPase"/>
</dbReference>
<keyword evidence="9 11" id="KW-0675">Receptor</keyword>
<dbReference type="GO" id="GO:0005047">
    <property type="term" value="F:signal recognition particle binding"/>
    <property type="evidence" value="ECO:0007669"/>
    <property type="project" value="TreeGrafter"/>
</dbReference>
<evidence type="ECO:0000256" key="2">
    <source>
        <dbReference type="ARBA" id="ARBA00008531"/>
    </source>
</evidence>
<dbReference type="FunFam" id="3.40.50.300:FF:000053">
    <property type="entry name" value="Signal recognition particle receptor FtsY"/>
    <property type="match status" value="1"/>
</dbReference>
<gene>
    <name evidence="11" type="primary">ftsY</name>
    <name evidence="11" type="ORF">DF168_00060</name>
</gene>
<keyword evidence="5" id="KW-0547">Nucleotide-binding</keyword>
<evidence type="ECO:0000256" key="5">
    <source>
        <dbReference type="ARBA" id="ARBA00022741"/>
    </source>
</evidence>
<dbReference type="SMART" id="SM00382">
    <property type="entry name" value="AAA"/>
    <property type="match status" value="1"/>
</dbReference>
<dbReference type="PROSITE" id="PS00300">
    <property type="entry name" value="SRP54"/>
    <property type="match status" value="1"/>
</dbReference>
<evidence type="ECO:0000259" key="10">
    <source>
        <dbReference type="PROSITE" id="PS00300"/>
    </source>
</evidence>
<dbReference type="SUPFAM" id="SSF47364">
    <property type="entry name" value="Domain of the SRP/SRP receptor G-proteins"/>
    <property type="match status" value="1"/>
</dbReference>
<keyword evidence="7" id="KW-0342">GTP-binding</keyword>
<evidence type="ECO:0000256" key="3">
    <source>
        <dbReference type="ARBA" id="ARBA00022475"/>
    </source>
</evidence>
<dbReference type="GO" id="GO:0003924">
    <property type="term" value="F:GTPase activity"/>
    <property type="evidence" value="ECO:0007669"/>
    <property type="project" value="TreeGrafter"/>
</dbReference>
<dbReference type="KEGG" id="mtar:DF168_00060"/>
<dbReference type="InterPro" id="IPR004390">
    <property type="entry name" value="SR_rcpt_FtsY"/>
</dbReference>
<evidence type="ECO:0000256" key="6">
    <source>
        <dbReference type="ARBA" id="ARBA00022801"/>
    </source>
</evidence>
<dbReference type="GO" id="GO:0005886">
    <property type="term" value="C:plasma membrane"/>
    <property type="evidence" value="ECO:0007669"/>
    <property type="project" value="UniProtKB-SubCell"/>
</dbReference>
<keyword evidence="8" id="KW-0472">Membrane</keyword>
<organism evidence="11 12">
    <name type="scientific">Candidatus Moanibacter tarae</name>
    <dbReference type="NCBI Taxonomy" id="2200854"/>
    <lineage>
        <taxon>Bacteria</taxon>
        <taxon>Pseudomonadati</taxon>
        <taxon>Verrucomicrobiota</taxon>
        <taxon>Opitutia</taxon>
        <taxon>Puniceicoccales</taxon>
        <taxon>Puniceicoccales incertae sedis</taxon>
        <taxon>Candidatus Moanibacter</taxon>
    </lineage>
</organism>
<sequence length="308" mass="33519">MIGVVSKFRAGLRRTAQSISHITDRILPSSSLEPGSIDILEEALFNADFDVETASEIISAIGRESHRKGRIEGKEVSQLGVDILRQTLRGAEGRLDSVDMTPKVITLMGVNGSGKTTTAAKLGSHFRELGLNPLLAACDTFRAAANEQIGIWAERLHLDLIGSHEGADAAAVAFDAFQAFRSRSRDVLLLDTAGRLHTKSNLMSELVKIRRVLDKQDCDVEQHRWLVVDGTLGSNSVEQARVFNSEIGVTGIVVTKLDGSSRGGALVGIFRELRIPIYYVGLGEEVDDLQEFSVTRYSNAIFGVGDER</sequence>